<name>A0A9D4LF35_DREPO</name>
<feature type="transmembrane region" description="Helical" evidence="1">
    <location>
        <begin position="204"/>
        <end position="227"/>
    </location>
</feature>
<protein>
    <submittedName>
        <fullName evidence="3">Uncharacterized protein</fullName>
    </submittedName>
</protein>
<evidence type="ECO:0000256" key="1">
    <source>
        <dbReference type="SAM" id="Phobius"/>
    </source>
</evidence>
<sequence length="239" mass="26210">MRVIVNVVGCVGFVVLIALLSRVESNVDIRDCIPDGRLVVNVTYVVYNKTVHFQRVFNLTTDGQLLTGCNNRHVTLRLLSDDGYVHFVIGFEKGNRTDDPKWTVTDATMVSALYALPQLAKRNKVNATTPVPSIIFQSAFNATQRCDGSQIILSESNKVHASLIFIQGLMSPSSNLPPGMVDALDPACAETLTSAPRTHRHGEYMVPILLGASLSVVVMLLLAGYYVHKKIEAMGYISF</sequence>
<keyword evidence="4" id="KW-1185">Reference proteome</keyword>
<reference evidence="3" key="1">
    <citation type="journal article" date="2019" name="bioRxiv">
        <title>The Genome of the Zebra Mussel, Dreissena polymorpha: A Resource for Invasive Species Research.</title>
        <authorList>
            <person name="McCartney M.A."/>
            <person name="Auch B."/>
            <person name="Kono T."/>
            <person name="Mallez S."/>
            <person name="Zhang Y."/>
            <person name="Obille A."/>
            <person name="Becker A."/>
            <person name="Abrahante J.E."/>
            <person name="Garbe J."/>
            <person name="Badalamenti J.P."/>
            <person name="Herman A."/>
            <person name="Mangelson H."/>
            <person name="Liachko I."/>
            <person name="Sullivan S."/>
            <person name="Sone E.D."/>
            <person name="Koren S."/>
            <person name="Silverstein K.A.T."/>
            <person name="Beckman K.B."/>
            <person name="Gohl D.M."/>
        </authorList>
    </citation>
    <scope>NUCLEOTIDE SEQUENCE</scope>
    <source>
        <strain evidence="3">Duluth1</strain>
        <tissue evidence="3">Whole animal</tissue>
    </source>
</reference>
<gene>
    <name evidence="3" type="ORF">DPMN_099556</name>
</gene>
<evidence type="ECO:0000313" key="3">
    <source>
        <dbReference type="EMBL" id="KAH3856960.1"/>
    </source>
</evidence>
<keyword evidence="2" id="KW-0732">Signal</keyword>
<evidence type="ECO:0000313" key="4">
    <source>
        <dbReference type="Proteomes" id="UP000828390"/>
    </source>
</evidence>
<proteinExistence type="predicted"/>
<accession>A0A9D4LF35</accession>
<feature type="chain" id="PRO_5039524267" evidence="2">
    <location>
        <begin position="26"/>
        <end position="239"/>
    </location>
</feature>
<feature type="signal peptide" evidence="2">
    <location>
        <begin position="1"/>
        <end position="25"/>
    </location>
</feature>
<keyword evidence="1" id="KW-0812">Transmembrane</keyword>
<organism evidence="3 4">
    <name type="scientific">Dreissena polymorpha</name>
    <name type="common">Zebra mussel</name>
    <name type="synonym">Mytilus polymorpha</name>
    <dbReference type="NCBI Taxonomy" id="45954"/>
    <lineage>
        <taxon>Eukaryota</taxon>
        <taxon>Metazoa</taxon>
        <taxon>Spiralia</taxon>
        <taxon>Lophotrochozoa</taxon>
        <taxon>Mollusca</taxon>
        <taxon>Bivalvia</taxon>
        <taxon>Autobranchia</taxon>
        <taxon>Heteroconchia</taxon>
        <taxon>Euheterodonta</taxon>
        <taxon>Imparidentia</taxon>
        <taxon>Neoheterodontei</taxon>
        <taxon>Myida</taxon>
        <taxon>Dreissenoidea</taxon>
        <taxon>Dreissenidae</taxon>
        <taxon>Dreissena</taxon>
    </lineage>
</organism>
<dbReference type="AlphaFoldDB" id="A0A9D4LF35"/>
<dbReference type="Proteomes" id="UP000828390">
    <property type="component" value="Unassembled WGS sequence"/>
</dbReference>
<keyword evidence="1" id="KW-1133">Transmembrane helix</keyword>
<reference evidence="3" key="2">
    <citation type="submission" date="2020-11" db="EMBL/GenBank/DDBJ databases">
        <authorList>
            <person name="McCartney M.A."/>
            <person name="Auch B."/>
            <person name="Kono T."/>
            <person name="Mallez S."/>
            <person name="Becker A."/>
            <person name="Gohl D.M."/>
            <person name="Silverstein K.A.T."/>
            <person name="Koren S."/>
            <person name="Bechman K.B."/>
            <person name="Herman A."/>
            <person name="Abrahante J.E."/>
            <person name="Garbe J."/>
        </authorList>
    </citation>
    <scope>NUCLEOTIDE SEQUENCE</scope>
    <source>
        <strain evidence="3">Duluth1</strain>
        <tissue evidence="3">Whole animal</tissue>
    </source>
</reference>
<keyword evidence="1" id="KW-0472">Membrane</keyword>
<dbReference type="EMBL" id="JAIWYP010000003">
    <property type="protein sequence ID" value="KAH3856960.1"/>
    <property type="molecule type" value="Genomic_DNA"/>
</dbReference>
<comment type="caution">
    <text evidence="3">The sequence shown here is derived from an EMBL/GenBank/DDBJ whole genome shotgun (WGS) entry which is preliminary data.</text>
</comment>
<evidence type="ECO:0000256" key="2">
    <source>
        <dbReference type="SAM" id="SignalP"/>
    </source>
</evidence>